<proteinExistence type="predicted"/>
<evidence type="ECO:0000313" key="3">
    <source>
        <dbReference type="Proteomes" id="UP000011284"/>
    </source>
</evidence>
<organism evidence="2 3">
    <name type="scientific">Salmonella phage S16</name>
    <name type="common">Salmonella phage vB_SenM-S16</name>
    <dbReference type="NCBI Taxonomy" id="1087482"/>
    <lineage>
        <taxon>Viruses</taxon>
        <taxon>Duplodnaviria</taxon>
        <taxon>Heunggongvirae</taxon>
        <taxon>Uroviricota</taxon>
        <taxon>Caudoviricetes</taxon>
        <taxon>Pantevenvirales</taxon>
        <taxon>Straboviridae</taxon>
        <taxon>Tevenvirinae</taxon>
        <taxon>Gelderlandvirus</taxon>
        <taxon>Gelderlandvirus s16</taxon>
    </lineage>
</organism>
<protein>
    <recommendedName>
        <fullName evidence="1">DUF7428 domain-containing protein</fullName>
    </recommendedName>
</protein>
<accession>M1HNW3</accession>
<evidence type="ECO:0000313" key="2">
    <source>
        <dbReference type="EMBL" id="AGE48202.1"/>
    </source>
</evidence>
<dbReference type="EMBL" id="HQ331142">
    <property type="protein sequence ID" value="AGE48202.1"/>
    <property type="molecule type" value="Genomic_DNA"/>
</dbReference>
<dbReference type="GeneID" id="14675437"/>
<dbReference type="Proteomes" id="UP000011284">
    <property type="component" value="Segment"/>
</dbReference>
<dbReference type="InterPro" id="IPR055851">
    <property type="entry name" value="DUF7428"/>
</dbReference>
<dbReference type="OrthoDB" id="26617at10239"/>
<name>M1HNW3_BPS16</name>
<evidence type="ECO:0000259" key="1">
    <source>
        <dbReference type="Pfam" id="PF24204"/>
    </source>
</evidence>
<dbReference type="KEGG" id="vg:14675437"/>
<organismHost>
    <name type="scientific">Salmonella enterica</name>
    <name type="common">Salmonella choleraesuis</name>
    <dbReference type="NCBI Taxonomy" id="28901"/>
</organismHost>
<keyword evidence="3" id="KW-1185">Reference proteome</keyword>
<dbReference type="Pfam" id="PF24204">
    <property type="entry name" value="DUF7428"/>
    <property type="match status" value="1"/>
</dbReference>
<sequence>MKMIVSVAKSVAAKFERMINCPMIDVIEVRVRNHSVEYEIDAPDFFEIPSWVVVL</sequence>
<feature type="domain" description="DUF7428" evidence="1">
    <location>
        <begin position="3"/>
        <end position="55"/>
    </location>
</feature>
<dbReference type="RefSeq" id="YP_007501236.1">
    <property type="nucleotide sequence ID" value="NC_020416.1"/>
</dbReference>
<reference evidence="2 3" key="1">
    <citation type="journal article" date="2013" name="Mol. Microbiol.">
        <title>Long tail fibres of the novel broad-host-range T-even bacteriophage S16 specifically recognize Salmonella OmpC.</title>
        <authorList>
            <person name="Marti R."/>
            <person name="Zurfluh K."/>
            <person name="Hagens S."/>
            <person name="Pianezzi J."/>
            <person name="Klumpp J."/>
            <person name="Loessner M.J."/>
        </authorList>
    </citation>
    <scope>NUCLEOTIDE SEQUENCE [LARGE SCALE GENOMIC DNA]</scope>
</reference>